<evidence type="ECO:0000313" key="3">
    <source>
        <dbReference type="Proteomes" id="UP000054481"/>
    </source>
</evidence>
<feature type="compositionally biased region" description="Polar residues" evidence="1">
    <location>
        <begin position="21"/>
        <end position="32"/>
    </location>
</feature>
<feature type="region of interest" description="Disordered" evidence="1">
    <location>
        <begin position="269"/>
        <end position="296"/>
    </location>
</feature>
<reference evidence="2 3" key="1">
    <citation type="journal article" date="2014" name="Genome Biol. Evol.">
        <title>Comparative genomics and transcriptomics analyses reveal divergent lifestyle features of nematode endoparasitic fungus Hirsutella minnesotensis.</title>
        <authorList>
            <person name="Lai Y."/>
            <person name="Liu K."/>
            <person name="Zhang X."/>
            <person name="Zhang X."/>
            <person name="Li K."/>
            <person name="Wang N."/>
            <person name="Shu C."/>
            <person name="Wu Y."/>
            <person name="Wang C."/>
            <person name="Bushley K.E."/>
            <person name="Xiang M."/>
            <person name="Liu X."/>
        </authorList>
    </citation>
    <scope>NUCLEOTIDE SEQUENCE [LARGE SCALE GENOMIC DNA]</scope>
    <source>
        <strain evidence="2 3">3608</strain>
    </source>
</reference>
<dbReference type="Proteomes" id="UP000054481">
    <property type="component" value="Unassembled WGS sequence"/>
</dbReference>
<dbReference type="OrthoDB" id="5359669at2759"/>
<feature type="region of interest" description="Disordered" evidence="1">
    <location>
        <begin position="104"/>
        <end position="163"/>
    </location>
</feature>
<keyword evidence="3" id="KW-1185">Reference proteome</keyword>
<dbReference type="AlphaFoldDB" id="A0A0F7ZH53"/>
<accession>A0A0F7ZH53</accession>
<feature type="compositionally biased region" description="Polar residues" evidence="1">
    <location>
        <begin position="120"/>
        <end position="130"/>
    </location>
</feature>
<gene>
    <name evidence="2" type="ORF">HIM_08602</name>
</gene>
<feature type="region of interest" description="Disordered" evidence="1">
    <location>
        <begin position="15"/>
        <end position="62"/>
    </location>
</feature>
<feature type="compositionally biased region" description="Low complexity" evidence="1">
    <location>
        <begin position="147"/>
        <end position="161"/>
    </location>
</feature>
<sequence>MSSFSRQYSTASPVLAIQPQHAHQSPLSSTTFSREHSPASFGARIAEKPSTASAFQAGRKRARDEALLSPELIHARLPGIASESYQPSDGKAFSKKTAGHFGDAGFSGTPVHHNSHFHDVTSSSLRQSLQPPELRSRKSQRMDSQDSSTSPANTSSNSTTNCLGSMDNTASCKGLVIDRFTLHLGIGWRRISGQEHMQAAARGWARFIENHFALSNVKICLESKSLQSYLIEATEGYFLFAENLRQGRMVSKTIDGALSNLQQSPPVFDGSETLSMQRPNQSLPCESVADTEMKID</sequence>
<feature type="compositionally biased region" description="Polar residues" evidence="1">
    <location>
        <begin position="272"/>
        <end position="284"/>
    </location>
</feature>
<proteinExistence type="predicted"/>
<name>A0A0F7ZH53_9HYPO</name>
<evidence type="ECO:0000313" key="2">
    <source>
        <dbReference type="EMBL" id="KJZ72041.1"/>
    </source>
</evidence>
<organism evidence="2 3">
    <name type="scientific">Hirsutella minnesotensis 3608</name>
    <dbReference type="NCBI Taxonomy" id="1043627"/>
    <lineage>
        <taxon>Eukaryota</taxon>
        <taxon>Fungi</taxon>
        <taxon>Dikarya</taxon>
        <taxon>Ascomycota</taxon>
        <taxon>Pezizomycotina</taxon>
        <taxon>Sordariomycetes</taxon>
        <taxon>Hypocreomycetidae</taxon>
        <taxon>Hypocreales</taxon>
        <taxon>Ophiocordycipitaceae</taxon>
        <taxon>Hirsutella</taxon>
    </lineage>
</organism>
<evidence type="ECO:0000256" key="1">
    <source>
        <dbReference type="SAM" id="MobiDB-lite"/>
    </source>
</evidence>
<dbReference type="EMBL" id="KQ030554">
    <property type="protein sequence ID" value="KJZ72041.1"/>
    <property type="molecule type" value="Genomic_DNA"/>
</dbReference>
<protein>
    <submittedName>
        <fullName evidence="2">Uncharacterized protein</fullName>
    </submittedName>
</protein>
<feature type="compositionally biased region" description="Basic and acidic residues" evidence="1">
    <location>
        <begin position="134"/>
        <end position="144"/>
    </location>
</feature>